<protein>
    <submittedName>
        <fullName evidence="1">Uncharacterized protein</fullName>
    </submittedName>
</protein>
<feature type="non-terminal residue" evidence="1">
    <location>
        <position position="1"/>
    </location>
</feature>
<dbReference type="VEuPathDB" id="FungiDB:EMCG_01115"/>
<evidence type="ECO:0000313" key="2">
    <source>
        <dbReference type="Proteomes" id="UP000034164"/>
    </source>
</evidence>
<dbReference type="Proteomes" id="UP000034164">
    <property type="component" value="Unassembled WGS sequence"/>
</dbReference>
<comment type="caution">
    <text evidence="1">The sequence shown here is derived from an EMBL/GenBank/DDBJ whole genome shotgun (WGS) entry which is preliminary data.</text>
</comment>
<proteinExistence type="predicted"/>
<reference evidence="2" key="1">
    <citation type="journal article" date="2015" name="PLoS Genet.">
        <title>The dynamic genome and transcriptome of the human fungal pathogen Blastomyces and close relative Emmonsia.</title>
        <authorList>
            <person name="Munoz J.F."/>
            <person name="Gauthier G.M."/>
            <person name="Desjardins C.A."/>
            <person name="Gallo J.E."/>
            <person name="Holder J."/>
            <person name="Sullivan T.D."/>
            <person name="Marty A.J."/>
            <person name="Carmen J.C."/>
            <person name="Chen Z."/>
            <person name="Ding L."/>
            <person name="Gujja S."/>
            <person name="Magrini V."/>
            <person name="Misas E."/>
            <person name="Mitreva M."/>
            <person name="Priest M."/>
            <person name="Saif S."/>
            <person name="Whiston E.A."/>
            <person name="Young S."/>
            <person name="Zeng Q."/>
            <person name="Goldman W.E."/>
            <person name="Mardis E.R."/>
            <person name="Taylor J.W."/>
            <person name="McEwen J.G."/>
            <person name="Clay O.K."/>
            <person name="Klein B.S."/>
            <person name="Cuomo C.A."/>
        </authorList>
    </citation>
    <scope>NUCLEOTIDE SEQUENCE [LARGE SCALE GENOMIC DNA]</scope>
    <source>
        <strain evidence="2">UAMH 3008</strain>
    </source>
</reference>
<accession>A0A0G2I9E5</accession>
<dbReference type="EMBL" id="LCZI01000380">
    <property type="protein sequence ID" value="KKZ66885.1"/>
    <property type="molecule type" value="Genomic_DNA"/>
</dbReference>
<gene>
    <name evidence="1" type="ORF">EMCG_01115</name>
</gene>
<name>A0A0G2I9E5_9EURO</name>
<organism evidence="1 2">
    <name type="scientific">[Emmonsia] crescens</name>
    <dbReference type="NCBI Taxonomy" id="73230"/>
    <lineage>
        <taxon>Eukaryota</taxon>
        <taxon>Fungi</taxon>
        <taxon>Dikarya</taxon>
        <taxon>Ascomycota</taxon>
        <taxon>Pezizomycotina</taxon>
        <taxon>Eurotiomycetes</taxon>
        <taxon>Eurotiomycetidae</taxon>
        <taxon>Onygenales</taxon>
        <taxon>Ajellomycetaceae</taxon>
        <taxon>Emergomyces</taxon>
    </lineage>
</organism>
<sequence length="90" mass="10771">KEIKFLELKKKRLILKVSDKSIFEKSIFNDSKFIFKLRNEINQNFHFETQNNKEFKSVIFLIKALFLENSIVLTTMSDFSSEYLIQNENS</sequence>
<dbReference type="OrthoDB" id="4191216at2759"/>
<dbReference type="AlphaFoldDB" id="A0A0G2I9E5"/>
<evidence type="ECO:0000313" key="1">
    <source>
        <dbReference type="EMBL" id="KKZ66885.1"/>
    </source>
</evidence>